<dbReference type="GeneID" id="81375964"/>
<evidence type="ECO:0000313" key="3">
    <source>
        <dbReference type="EMBL" id="KAJ5379228.1"/>
    </source>
</evidence>
<dbReference type="GO" id="GO:0043386">
    <property type="term" value="P:mycotoxin biosynthetic process"/>
    <property type="evidence" value="ECO:0007669"/>
    <property type="project" value="InterPro"/>
</dbReference>
<gene>
    <name evidence="3" type="ORF">N7509_012347</name>
</gene>
<evidence type="ECO:0008006" key="5">
    <source>
        <dbReference type="Google" id="ProtNLM"/>
    </source>
</evidence>
<comment type="similarity">
    <text evidence="1">Belongs to the ustYa family.</text>
</comment>
<keyword evidence="2" id="KW-1133">Transmembrane helix</keyword>
<keyword evidence="4" id="KW-1185">Reference proteome</keyword>
<dbReference type="Proteomes" id="UP001147747">
    <property type="component" value="Unassembled WGS sequence"/>
</dbReference>
<accession>A0A9W9SMT7</accession>
<proteinExistence type="inferred from homology"/>
<dbReference type="PANTHER" id="PTHR33365">
    <property type="entry name" value="YALI0B05434P"/>
    <property type="match status" value="1"/>
</dbReference>
<evidence type="ECO:0000256" key="2">
    <source>
        <dbReference type="SAM" id="Phobius"/>
    </source>
</evidence>
<keyword evidence="2" id="KW-0472">Membrane</keyword>
<evidence type="ECO:0000313" key="4">
    <source>
        <dbReference type="Proteomes" id="UP001147747"/>
    </source>
</evidence>
<dbReference type="PANTHER" id="PTHR33365:SF13">
    <property type="entry name" value="TAT PATHWAY SIGNAL SEQUENCE"/>
    <property type="match status" value="1"/>
</dbReference>
<organism evidence="3 4">
    <name type="scientific">Penicillium cosmopolitanum</name>
    <dbReference type="NCBI Taxonomy" id="1131564"/>
    <lineage>
        <taxon>Eukaryota</taxon>
        <taxon>Fungi</taxon>
        <taxon>Dikarya</taxon>
        <taxon>Ascomycota</taxon>
        <taxon>Pezizomycotina</taxon>
        <taxon>Eurotiomycetes</taxon>
        <taxon>Eurotiomycetidae</taxon>
        <taxon>Eurotiales</taxon>
        <taxon>Aspergillaceae</taxon>
        <taxon>Penicillium</taxon>
    </lineage>
</organism>
<reference evidence="3" key="1">
    <citation type="submission" date="2022-12" db="EMBL/GenBank/DDBJ databases">
        <authorList>
            <person name="Petersen C."/>
        </authorList>
    </citation>
    <scope>NUCLEOTIDE SEQUENCE</scope>
    <source>
        <strain evidence="3">IBT 29677</strain>
    </source>
</reference>
<dbReference type="EMBL" id="JAPZBU010000011">
    <property type="protein sequence ID" value="KAJ5379228.1"/>
    <property type="molecule type" value="Genomic_DNA"/>
</dbReference>
<protein>
    <recommendedName>
        <fullName evidence="5">Tat pathway signal sequence</fullName>
    </recommendedName>
</protein>
<sequence length="273" mass="31849">MFIDKSPDLRPPDYESSERLLAEEEGILWTEDDDSDVYISITTMFLQFTAFAVVFLLGTIFGFFWRADLDGLCGRHVSRYCEREVYQPASIKYRKAYSLQPLFPEVDAAWDSLGVNYRGIRVPAVDAEESGLETDQVRIKDRYGGGFPAEVEGFHHLHCLNVLRQSLYYNYDYYHSRGESVLGNNSYIARRRVSYCLDVIRQQLMCTVDTGVVGQVWIYPENPEPYVDFETHHKCKNFEDIRQWVERNQLPENPPWDFLVHPGPGDRIYKEMP</sequence>
<comment type="caution">
    <text evidence="3">The sequence shown here is derived from an EMBL/GenBank/DDBJ whole genome shotgun (WGS) entry which is preliminary data.</text>
</comment>
<dbReference type="OrthoDB" id="3687641at2759"/>
<keyword evidence="2" id="KW-0812">Transmembrane</keyword>
<dbReference type="Pfam" id="PF11807">
    <property type="entry name" value="UstYa"/>
    <property type="match status" value="1"/>
</dbReference>
<reference evidence="3" key="2">
    <citation type="journal article" date="2023" name="IMA Fungus">
        <title>Comparative genomic study of the Penicillium genus elucidates a diverse pangenome and 15 lateral gene transfer events.</title>
        <authorList>
            <person name="Petersen C."/>
            <person name="Sorensen T."/>
            <person name="Nielsen M.R."/>
            <person name="Sondergaard T.E."/>
            <person name="Sorensen J.L."/>
            <person name="Fitzpatrick D.A."/>
            <person name="Frisvad J.C."/>
            <person name="Nielsen K.L."/>
        </authorList>
    </citation>
    <scope>NUCLEOTIDE SEQUENCE</scope>
    <source>
        <strain evidence="3">IBT 29677</strain>
    </source>
</reference>
<dbReference type="RefSeq" id="XP_056483014.1">
    <property type="nucleotide sequence ID" value="XM_056636984.1"/>
</dbReference>
<evidence type="ECO:0000256" key="1">
    <source>
        <dbReference type="ARBA" id="ARBA00035112"/>
    </source>
</evidence>
<name>A0A9W9SMT7_9EURO</name>
<dbReference type="InterPro" id="IPR021765">
    <property type="entry name" value="UstYa-like"/>
</dbReference>
<feature type="transmembrane region" description="Helical" evidence="2">
    <location>
        <begin position="37"/>
        <end position="65"/>
    </location>
</feature>
<dbReference type="AlphaFoldDB" id="A0A9W9SMT7"/>